<dbReference type="PROSITE" id="PS51186">
    <property type="entry name" value="GNAT"/>
    <property type="match status" value="1"/>
</dbReference>
<dbReference type="InterPro" id="IPR000182">
    <property type="entry name" value="GNAT_dom"/>
</dbReference>
<evidence type="ECO:0000259" key="1">
    <source>
        <dbReference type="PROSITE" id="PS51186"/>
    </source>
</evidence>
<sequence>MILQIDENLKLLLSHASHAEQLFAAVDANRTHLSVFLPWVPDMKSVADFSNYLQNCETLNAQGLEYSFNIFENNNLIGRVGLSFINKTNRSANIGYWLASDAQGKGIMTKAVKRIMEFGFEELKLNRLEIKAATGNKRSSAIPEKLGFTKEGTLRQAERVNEAFLDLILYSLLKEEYKK</sequence>
<name>A0ABS9SQL8_9BACT</name>
<evidence type="ECO:0000313" key="3">
    <source>
        <dbReference type="Proteomes" id="UP001202248"/>
    </source>
</evidence>
<dbReference type="EMBL" id="JAKWBL010000004">
    <property type="protein sequence ID" value="MCH5600672.1"/>
    <property type="molecule type" value="Genomic_DNA"/>
</dbReference>
<dbReference type="Pfam" id="PF13302">
    <property type="entry name" value="Acetyltransf_3"/>
    <property type="match status" value="1"/>
</dbReference>
<dbReference type="InterPro" id="IPR016181">
    <property type="entry name" value="Acyl_CoA_acyltransferase"/>
</dbReference>
<dbReference type="RefSeq" id="WP_240833018.1">
    <property type="nucleotide sequence ID" value="NZ_JAKWBL010000004.1"/>
</dbReference>
<gene>
    <name evidence="2" type="ORF">MKP09_23530</name>
</gene>
<evidence type="ECO:0000313" key="2">
    <source>
        <dbReference type="EMBL" id="MCH5600672.1"/>
    </source>
</evidence>
<dbReference type="PANTHER" id="PTHR43441">
    <property type="entry name" value="RIBOSOMAL-PROTEIN-SERINE ACETYLTRANSFERASE"/>
    <property type="match status" value="1"/>
</dbReference>
<protein>
    <submittedName>
        <fullName evidence="2">GNAT family N-acetyltransferase</fullName>
    </submittedName>
</protein>
<dbReference type="PANTHER" id="PTHR43441:SF11">
    <property type="entry name" value="RIBOSOMAL-PROTEIN-SERINE ACETYLTRANSFERASE"/>
    <property type="match status" value="1"/>
</dbReference>
<dbReference type="CDD" id="cd04301">
    <property type="entry name" value="NAT_SF"/>
    <property type="match status" value="1"/>
</dbReference>
<feature type="domain" description="N-acetyltransferase" evidence="1">
    <location>
        <begin position="23"/>
        <end position="171"/>
    </location>
</feature>
<proteinExistence type="predicted"/>
<dbReference type="Proteomes" id="UP001202248">
    <property type="component" value="Unassembled WGS sequence"/>
</dbReference>
<reference evidence="2 3" key="1">
    <citation type="submission" date="2022-02" db="EMBL/GenBank/DDBJ databases">
        <authorList>
            <person name="Min J."/>
        </authorList>
    </citation>
    <scope>NUCLEOTIDE SEQUENCE [LARGE SCALE GENOMIC DNA]</scope>
    <source>
        <strain evidence="2 3">GR10-1</strain>
    </source>
</reference>
<keyword evidence="3" id="KW-1185">Reference proteome</keyword>
<comment type="caution">
    <text evidence="2">The sequence shown here is derived from an EMBL/GenBank/DDBJ whole genome shotgun (WGS) entry which is preliminary data.</text>
</comment>
<dbReference type="SUPFAM" id="SSF55729">
    <property type="entry name" value="Acyl-CoA N-acyltransferases (Nat)"/>
    <property type="match status" value="1"/>
</dbReference>
<organism evidence="2 3">
    <name type="scientific">Niabella ginsengisoli</name>
    <dbReference type="NCBI Taxonomy" id="522298"/>
    <lineage>
        <taxon>Bacteria</taxon>
        <taxon>Pseudomonadati</taxon>
        <taxon>Bacteroidota</taxon>
        <taxon>Chitinophagia</taxon>
        <taxon>Chitinophagales</taxon>
        <taxon>Chitinophagaceae</taxon>
        <taxon>Niabella</taxon>
    </lineage>
</organism>
<dbReference type="InterPro" id="IPR051908">
    <property type="entry name" value="Ribosomal_N-acetyltransferase"/>
</dbReference>
<accession>A0ABS9SQL8</accession>
<dbReference type="Gene3D" id="3.40.630.30">
    <property type="match status" value="1"/>
</dbReference>